<gene>
    <name evidence="4" type="primary">gb18153</name>
    <name evidence="4" type="ORF">PR202_gb18153</name>
</gene>
<dbReference type="GO" id="GO:0043041">
    <property type="term" value="P:amino acid activation for nonribosomal peptide biosynthetic process"/>
    <property type="evidence" value="ECO:0007669"/>
    <property type="project" value="TreeGrafter"/>
</dbReference>
<dbReference type="InterPro" id="IPR011047">
    <property type="entry name" value="Quinoprotein_ADH-like_sf"/>
</dbReference>
<sequence>MQRRNPLCSDDVLLFKTSISFVDHLQEFLSAVLTCTKLVIPPPSEWRANPASLTNLIKVYRISRMTLVPSLMEIILPALAKNLPGGCNPLRVIIFSGELLAISLWKKVYKVLPETTILNLYGTTEVSGDCTFFDCKDLPTILGQEELNSVPIGFPISNCEVSLVTEDGIEDEGEISVSGACLFTGYLADPTISNCTEDSETSLYYNTGDFARRLKTGELVFLGRKDRTVKVYGQRFSLEEVESTLREHPDVGGAAVTYQGNKSPDFKAYLVLKSSAEFQESIQHYRGANSYKDIVASIRSWLIMKLPPAMVPRHFLCMKLLPLTSSGKIDYAKLSSVECVLEPSEIGSERSPVDPNLQVIKKVKMQPVVDSMRNLIWCGSYDHHLYALNYKDRCCAYKISCGGSIYGSPAIDMAQNMIYVASTSGLVTAISFEVFKICFDNFERQKHTFSPFSSSGPLFRTVWQYEAGSPIFGSLATDRRSGKVICCLVNGQVVALNLQGTVVWKATIGGPIFAGACWSSTLPSQVLIPSRDGSLYSFDIDFGALLWAYKVGDPITASAFVDELLIPESFGSSERFACICTSSGKVHVIRIRADAKREKAEGEKCELVKAVASIDLPGDIFSSPLMVGGRIFVGCRDDRLHCLTVTS</sequence>
<evidence type="ECO:0000259" key="1">
    <source>
        <dbReference type="Pfam" id="PF00501"/>
    </source>
</evidence>
<dbReference type="Pfam" id="PF13570">
    <property type="entry name" value="Beta-prop_ACSF4"/>
    <property type="match status" value="1"/>
</dbReference>
<reference evidence="4" key="2">
    <citation type="submission" date="2021-12" db="EMBL/GenBank/DDBJ databases">
        <title>Resequencing data analysis of finger millet.</title>
        <authorList>
            <person name="Hatakeyama M."/>
            <person name="Aluri S."/>
            <person name="Balachadran M.T."/>
            <person name="Sivarajan S.R."/>
            <person name="Poveda L."/>
            <person name="Shimizu-Inatsugi R."/>
            <person name="Schlapbach R."/>
            <person name="Sreeman S.M."/>
            <person name="Shimizu K.K."/>
        </authorList>
    </citation>
    <scope>NUCLEOTIDE SEQUENCE</scope>
</reference>
<reference evidence="4" key="1">
    <citation type="journal article" date="2018" name="DNA Res.">
        <title>Multiple hybrid de novo genome assembly of finger millet, an orphan allotetraploid crop.</title>
        <authorList>
            <person name="Hatakeyama M."/>
            <person name="Aluri S."/>
            <person name="Balachadran M.T."/>
            <person name="Sivarajan S.R."/>
            <person name="Patrignani A."/>
            <person name="Gruter S."/>
            <person name="Poveda L."/>
            <person name="Shimizu-Inatsugi R."/>
            <person name="Baeten J."/>
            <person name="Francoijs K.J."/>
            <person name="Nataraja K.N."/>
            <person name="Reddy Y.A.N."/>
            <person name="Phadnis S."/>
            <person name="Ravikumar R.L."/>
            <person name="Schlapbach R."/>
            <person name="Sreeman S.M."/>
            <person name="Shimizu K.K."/>
        </authorList>
    </citation>
    <scope>NUCLEOTIDE SEQUENCE</scope>
</reference>
<dbReference type="FunFam" id="2.130.10.10:FF:000883">
    <property type="entry name" value="Putative acyl-activating enzyme 19"/>
    <property type="match status" value="1"/>
</dbReference>
<evidence type="ECO:0000313" key="5">
    <source>
        <dbReference type="Proteomes" id="UP001054889"/>
    </source>
</evidence>
<dbReference type="Pfam" id="PF00501">
    <property type="entry name" value="AMP-binding"/>
    <property type="match status" value="1"/>
</dbReference>
<evidence type="ECO:0000313" key="4">
    <source>
        <dbReference type="EMBL" id="GJN29891.1"/>
    </source>
</evidence>
<dbReference type="Gene3D" id="3.40.50.12780">
    <property type="entry name" value="N-terminal domain of ligase-like"/>
    <property type="match status" value="1"/>
</dbReference>
<protein>
    <recommendedName>
        <fullName evidence="6">Acyl-activating enzyme 19</fullName>
    </recommendedName>
</protein>
<dbReference type="EMBL" id="BQKI01000081">
    <property type="protein sequence ID" value="GJN29891.1"/>
    <property type="molecule type" value="Genomic_DNA"/>
</dbReference>
<feature type="domain" description="Pyrrolo-quinoline quinone repeat" evidence="3">
    <location>
        <begin position="359"/>
        <end position="644"/>
    </location>
</feature>
<evidence type="ECO:0000259" key="2">
    <source>
        <dbReference type="Pfam" id="PF13193"/>
    </source>
</evidence>
<dbReference type="Pfam" id="PF13193">
    <property type="entry name" value="AMP-binding_C"/>
    <property type="match status" value="1"/>
</dbReference>
<comment type="caution">
    <text evidence="4">The sequence shown here is derived from an EMBL/GenBank/DDBJ whole genome shotgun (WGS) entry which is preliminary data.</text>
</comment>
<name>A0AAV5F4X4_ELECO</name>
<dbReference type="Gene3D" id="3.30.300.30">
    <property type="match status" value="1"/>
</dbReference>
<dbReference type="SUPFAM" id="SSF56801">
    <property type="entry name" value="Acetyl-CoA synthetase-like"/>
    <property type="match status" value="1"/>
</dbReference>
<dbReference type="SUPFAM" id="SSF50998">
    <property type="entry name" value="Quinoprotein alcohol dehydrogenase-like"/>
    <property type="match status" value="1"/>
</dbReference>
<dbReference type="InterPro" id="IPR052091">
    <property type="entry name" value="Beta-ala_Activ/Resist"/>
</dbReference>
<dbReference type="FunFam" id="3.30.300.30:FF:000022">
    <property type="entry name" value="Putative acyl-activating enzyme 19"/>
    <property type="match status" value="1"/>
</dbReference>
<dbReference type="PANTHER" id="PTHR44394">
    <property type="entry name" value="BETA-ALANINE-ACTIVATING ENZYME"/>
    <property type="match status" value="1"/>
</dbReference>
<dbReference type="InterPro" id="IPR025110">
    <property type="entry name" value="AMP-bd_C"/>
</dbReference>
<proteinExistence type="predicted"/>
<dbReference type="InterPro" id="IPR015943">
    <property type="entry name" value="WD40/YVTN_repeat-like_dom_sf"/>
</dbReference>
<evidence type="ECO:0000259" key="3">
    <source>
        <dbReference type="Pfam" id="PF13570"/>
    </source>
</evidence>
<keyword evidence="5" id="KW-1185">Reference proteome</keyword>
<dbReference type="AlphaFoldDB" id="A0AAV5F4X4"/>
<organism evidence="4 5">
    <name type="scientific">Eleusine coracana subsp. coracana</name>
    <dbReference type="NCBI Taxonomy" id="191504"/>
    <lineage>
        <taxon>Eukaryota</taxon>
        <taxon>Viridiplantae</taxon>
        <taxon>Streptophyta</taxon>
        <taxon>Embryophyta</taxon>
        <taxon>Tracheophyta</taxon>
        <taxon>Spermatophyta</taxon>
        <taxon>Magnoliopsida</taxon>
        <taxon>Liliopsida</taxon>
        <taxon>Poales</taxon>
        <taxon>Poaceae</taxon>
        <taxon>PACMAD clade</taxon>
        <taxon>Chloridoideae</taxon>
        <taxon>Cynodonteae</taxon>
        <taxon>Eleusininae</taxon>
        <taxon>Eleusine</taxon>
    </lineage>
</organism>
<dbReference type="InterPro" id="IPR042099">
    <property type="entry name" value="ANL_N_sf"/>
</dbReference>
<dbReference type="InterPro" id="IPR000873">
    <property type="entry name" value="AMP-dep_synth/lig_dom"/>
</dbReference>
<dbReference type="InterPro" id="IPR045851">
    <property type="entry name" value="AMP-bd_C_sf"/>
</dbReference>
<dbReference type="Gene3D" id="2.130.10.10">
    <property type="entry name" value="YVTN repeat-like/Quinoprotein amine dehydrogenase"/>
    <property type="match status" value="2"/>
</dbReference>
<evidence type="ECO:0008006" key="6">
    <source>
        <dbReference type="Google" id="ProtNLM"/>
    </source>
</evidence>
<dbReference type="InterPro" id="IPR002372">
    <property type="entry name" value="PQQ_rpt_dom"/>
</dbReference>
<feature type="domain" description="AMP-dependent synthetase/ligase" evidence="1">
    <location>
        <begin position="8"/>
        <end position="187"/>
    </location>
</feature>
<dbReference type="PANTHER" id="PTHR44394:SF1">
    <property type="entry name" value="BETA-ALANINE-ACTIVATING ENZYME"/>
    <property type="match status" value="1"/>
</dbReference>
<dbReference type="Proteomes" id="UP001054889">
    <property type="component" value="Unassembled WGS sequence"/>
</dbReference>
<feature type="domain" description="AMP-binding enzyme C-terminal" evidence="2">
    <location>
        <begin position="240"/>
        <end position="328"/>
    </location>
</feature>
<accession>A0AAV5F4X4</accession>